<keyword evidence="3" id="KW-0597">Phosphoprotein</keyword>
<feature type="domain" description="PAS" evidence="6">
    <location>
        <begin position="1476"/>
        <end position="1547"/>
    </location>
</feature>
<keyword evidence="9" id="KW-1185">Reference proteome</keyword>
<dbReference type="SUPFAM" id="SSF56112">
    <property type="entry name" value="Protein kinase-like (PK-like)"/>
    <property type="match status" value="1"/>
</dbReference>
<proteinExistence type="predicted"/>
<accession>A0A6G4WMM3</accession>
<dbReference type="NCBIfam" id="TIGR00229">
    <property type="entry name" value="sensory_box"/>
    <property type="match status" value="1"/>
</dbReference>
<dbReference type="SUPFAM" id="SSF55781">
    <property type="entry name" value="GAF domain-like"/>
    <property type="match status" value="1"/>
</dbReference>
<dbReference type="PANTHER" id="PTHR43642">
    <property type="entry name" value="HYBRID SIGNAL TRANSDUCTION HISTIDINE KINASE G"/>
    <property type="match status" value="1"/>
</dbReference>
<dbReference type="PROSITE" id="PS50109">
    <property type="entry name" value="HIS_KIN"/>
    <property type="match status" value="1"/>
</dbReference>
<dbReference type="SMART" id="SM00091">
    <property type="entry name" value="PAS"/>
    <property type="match status" value="1"/>
</dbReference>
<dbReference type="Pfam" id="PF00069">
    <property type="entry name" value="Pkinase"/>
    <property type="match status" value="1"/>
</dbReference>
<dbReference type="SUPFAM" id="SSF52540">
    <property type="entry name" value="P-loop containing nucleoside triphosphate hydrolases"/>
    <property type="match status" value="1"/>
</dbReference>
<dbReference type="InterPro" id="IPR013767">
    <property type="entry name" value="PAS_fold"/>
</dbReference>
<evidence type="ECO:0000259" key="4">
    <source>
        <dbReference type="PROSITE" id="PS50011"/>
    </source>
</evidence>
<dbReference type="Pfam" id="PF13191">
    <property type="entry name" value="AAA_16"/>
    <property type="match status" value="1"/>
</dbReference>
<dbReference type="Gene3D" id="3.30.450.40">
    <property type="match status" value="1"/>
</dbReference>
<dbReference type="EMBL" id="JAAKZF010000092">
    <property type="protein sequence ID" value="NGO55317.1"/>
    <property type="molecule type" value="Genomic_DNA"/>
</dbReference>
<dbReference type="InterPro" id="IPR004358">
    <property type="entry name" value="Sig_transdc_His_kin-like_C"/>
</dbReference>
<dbReference type="InterPro" id="IPR001610">
    <property type="entry name" value="PAC"/>
</dbReference>
<dbReference type="PANTHER" id="PTHR43642:SF1">
    <property type="entry name" value="HYBRID SIGNAL TRANSDUCTION HISTIDINE KINASE G"/>
    <property type="match status" value="1"/>
</dbReference>
<dbReference type="InterPro" id="IPR036097">
    <property type="entry name" value="HisK_dim/P_sf"/>
</dbReference>
<dbReference type="Proteomes" id="UP001642900">
    <property type="component" value="Unassembled WGS sequence"/>
</dbReference>
<feature type="domain" description="Histidine kinase" evidence="5">
    <location>
        <begin position="1627"/>
        <end position="1841"/>
    </location>
</feature>
<evidence type="ECO:0000259" key="5">
    <source>
        <dbReference type="PROSITE" id="PS50109"/>
    </source>
</evidence>
<dbReference type="EC" id="2.7.13.3" evidence="2"/>
<dbReference type="Gene3D" id="1.10.287.130">
    <property type="match status" value="1"/>
</dbReference>
<dbReference type="InterPro" id="IPR011009">
    <property type="entry name" value="Kinase-like_dom_sf"/>
</dbReference>
<dbReference type="PRINTS" id="PR00344">
    <property type="entry name" value="BCTRLSENSOR"/>
</dbReference>
<dbReference type="InterPro" id="IPR027417">
    <property type="entry name" value="P-loop_NTPase"/>
</dbReference>
<dbReference type="Pfam" id="PF02518">
    <property type="entry name" value="HATPase_c"/>
    <property type="match status" value="1"/>
</dbReference>
<reference evidence="8 9" key="1">
    <citation type="submission" date="2020-02" db="EMBL/GenBank/DDBJ databases">
        <title>Genome sequence of strain CCNWXJ40-4.</title>
        <authorList>
            <person name="Gao J."/>
            <person name="Sun J."/>
        </authorList>
    </citation>
    <scope>NUCLEOTIDE SEQUENCE [LARGE SCALE GENOMIC DNA]</scope>
    <source>
        <strain evidence="8 9">CCNWXJ 40-4</strain>
    </source>
</reference>
<evidence type="ECO:0000313" key="8">
    <source>
        <dbReference type="EMBL" id="NGO55317.1"/>
    </source>
</evidence>
<dbReference type="Pfam" id="PF00989">
    <property type="entry name" value="PAS"/>
    <property type="match status" value="1"/>
</dbReference>
<dbReference type="SMART" id="SM00220">
    <property type="entry name" value="S_TKc"/>
    <property type="match status" value="1"/>
</dbReference>
<dbReference type="InterPro" id="IPR003661">
    <property type="entry name" value="HisK_dim/P_dom"/>
</dbReference>
<dbReference type="GO" id="GO:0000155">
    <property type="term" value="F:phosphorelay sensor kinase activity"/>
    <property type="evidence" value="ECO:0007669"/>
    <property type="project" value="InterPro"/>
</dbReference>
<dbReference type="GO" id="GO:0009882">
    <property type="term" value="F:blue light photoreceptor activity"/>
    <property type="evidence" value="ECO:0007669"/>
    <property type="project" value="UniProtKB-ARBA"/>
</dbReference>
<dbReference type="CDD" id="cd00082">
    <property type="entry name" value="HisKA"/>
    <property type="match status" value="1"/>
</dbReference>
<dbReference type="SUPFAM" id="SSF55874">
    <property type="entry name" value="ATPase domain of HSP90 chaperone/DNA topoisomerase II/histidine kinase"/>
    <property type="match status" value="1"/>
</dbReference>
<dbReference type="InterPro" id="IPR003594">
    <property type="entry name" value="HATPase_dom"/>
</dbReference>
<dbReference type="InterPro" id="IPR000014">
    <property type="entry name" value="PAS"/>
</dbReference>
<dbReference type="SMART" id="SM00065">
    <property type="entry name" value="GAF"/>
    <property type="match status" value="1"/>
</dbReference>
<dbReference type="PROSITE" id="PS50011">
    <property type="entry name" value="PROTEIN_KINASE_DOM"/>
    <property type="match status" value="1"/>
</dbReference>
<dbReference type="InterPro" id="IPR000719">
    <property type="entry name" value="Prot_kinase_dom"/>
</dbReference>
<name>A0A6G4WMM3_9HYPH</name>
<comment type="catalytic activity">
    <reaction evidence="1">
        <text>ATP + protein L-histidine = ADP + protein N-phospho-L-histidine.</text>
        <dbReference type="EC" id="2.7.13.3"/>
    </reaction>
</comment>
<dbReference type="InterPro" id="IPR005467">
    <property type="entry name" value="His_kinase_dom"/>
</dbReference>
<dbReference type="InterPro" id="IPR036890">
    <property type="entry name" value="HATPase_C_sf"/>
</dbReference>
<gene>
    <name evidence="8" type="ORF">G6N73_30445</name>
</gene>
<protein>
    <recommendedName>
        <fullName evidence="2">histidine kinase</fullName>
        <ecNumber evidence="2">2.7.13.3</ecNumber>
    </recommendedName>
</protein>
<dbReference type="SMART" id="SM00387">
    <property type="entry name" value="HATPase_c"/>
    <property type="match status" value="1"/>
</dbReference>
<dbReference type="Pfam" id="PF01590">
    <property type="entry name" value="GAF"/>
    <property type="match status" value="1"/>
</dbReference>
<sequence length="1845" mass="206920">MNRSSLFDTDGQIGPHEVLWEDRDCVFCRTWRDGADGDRHAVLAVFPATEHPTSGTLERLTHEYGLKDDLDSAWAVRPLELVRERGRTLLMLELPEGEPLDRLIGPPMEVGKFLRLAVALSAALRQLHERGLIHKDIKPTNVLVNSATSQVWLMGFGIASCVPREHQLPEVPEFIAGSLPYMAPEQTGRMNRSIDSRSDLYSLGVTLYETLTGSLPFTASDPMELVHCHIARQPAPPHERSKSVPASVSAIIMKLLAKTAEERYQTAAGAESDFRRCLAEWETQGRIDEFPPGEHDTPDRLLIPEKLYGRASEIDSLLAAFDRVVAGGRPELMLVSGYSGIGKSSVVNELHKPLVPPRGLFASGKFDQYKRDIPYATLAQAFQNLIRPLLSKSEAELRRWRDALRQALDPNGQLIVDLVPELKHIIGEQPPVPELPPQDAQSRFQFVFRRFISVFARPEHPLALFLDDLQWLDAATLDLLEDLLTRRDVQHLLLIGAYRDNEVDSAHPLARKLEAIRQAGALLQHIVLAPLTHEDLEQLIADSLHCEREHAASLARLIHHKTAGNPFFTIHFIYALAEEELLTFNHGIKQWYWDLDRIQAKHYTDNVVDLIVRKLSRLPVETQKALQQLACMGNSAEFALLRIVYQYSKEKMHNSLWEAVRAGLIFRSEDSYKFLHDRVQEAAYSLIPEESRAEAHLRIGTLLATHIPPEKREDAIFEIVNQLNRGSQLVASGKERERAAELNLVAGRRAKVSTAYASALKYLTAGRMLLTEECWDHNYELIFSIEYLMAECELLTADMVAAENRLSMLAHRAKSGHDIAVVTRLRLTLYTTLDRSDRGVEVCLDYLRRGGTDWSPQPTRDDVLREYDRIWSLVGNRQIEELVDLPLMTNPDYLDVLDVLTEVVTPALFCNENLCSLVICRMVNLSLEHGNSDASCFAYVWFAIIAGPRFGNYKDGFRFGQLGYELIEKRSLTRYQARTYMSFGNIVMPWAKHALDGRDLVHRAFDAAYRIGDLTFAAYSCNELITNFLAVGDPLADVQPQAETGLAFAKRARFGLVVDLITAQLGLIRSLRGLTRKFGCFNDEEFDELQFERHLASNPVFRLPDFWYCSRKVQARFFAGDYAAAVHASLRAQQLLWTSPSQFETAEFCFYGALSHAASWDSAPPDRRQQHLEALTAHHTQLEIWAEHCPENFENRAALVRGEIARIQGREFDAMRLYKQAILSAEANGFVHNEALAYEVGARFYAARGFDKLADAYLREARRGYLRWGAVGKVRQLDELYPHLGEEKPISGPTRTIGAPVELLDLATVIKVSQALSGEVLESKLIDTLMRTAIEYAGAERGLLLLAQGDEFRIEAEATTSDDTVTVGLRQASVNGEDLPESVFRYAIRANERVLLNDASGDNQFSADEYIQRHHARSIVCEPLLKQSRLIGVLYLENNLAPCVFTPDRIAVLKLLASAAATSLENTRLYADLLEREAKVRRLVDTALDAVLIIDEQGCVTEWNQRAESMFGWRREEAVGQRLSEIVIPMRYRSDHERGLRHFLTSGEGSILNRSIEIEAVHRNGSEFPVELSVAAFRFGGAWAFSGFVRDITERKRAEATLRRYREVEMELAHANRVAAMGQMSTSIAHEVNQPVGAAITNAHVALHWLDSGRPEKVRQALSRTIKSCNRASEVIDRIRAFIKNAPARMDSLEINDAILEVIALTRTEALRNGIAVQTQLAEGLPPIHGDRVQLQQVVLNLIINALEAISGLGEGARELLISTGKAKSDGVFVVVRDSGPGLSPTNLERVFEAFYTTKSDGLGMGLSICRSIVEAHGGRLWATASEPQGGIFEFTLPTHANIPA</sequence>
<dbReference type="InterPro" id="IPR041664">
    <property type="entry name" value="AAA_16"/>
</dbReference>
<dbReference type="InterPro" id="IPR000700">
    <property type="entry name" value="PAS-assoc_C"/>
</dbReference>
<dbReference type="InterPro" id="IPR035965">
    <property type="entry name" value="PAS-like_dom_sf"/>
</dbReference>
<evidence type="ECO:0000259" key="7">
    <source>
        <dbReference type="PROSITE" id="PS50113"/>
    </source>
</evidence>
<evidence type="ECO:0000313" key="9">
    <source>
        <dbReference type="Proteomes" id="UP001642900"/>
    </source>
</evidence>
<dbReference type="SUPFAM" id="SSF47384">
    <property type="entry name" value="Homodimeric domain of signal transducing histidine kinase"/>
    <property type="match status" value="1"/>
</dbReference>
<organism evidence="8 9">
    <name type="scientific">Allomesorhizobium camelthorni</name>
    <dbReference type="NCBI Taxonomy" id="475069"/>
    <lineage>
        <taxon>Bacteria</taxon>
        <taxon>Pseudomonadati</taxon>
        <taxon>Pseudomonadota</taxon>
        <taxon>Alphaproteobacteria</taxon>
        <taxon>Hyphomicrobiales</taxon>
        <taxon>Phyllobacteriaceae</taxon>
        <taxon>Allomesorhizobium</taxon>
    </lineage>
</organism>
<dbReference type="InterPro" id="IPR008271">
    <property type="entry name" value="Ser/Thr_kinase_AS"/>
</dbReference>
<dbReference type="InterPro" id="IPR003018">
    <property type="entry name" value="GAF"/>
</dbReference>
<comment type="caution">
    <text evidence="8">The sequence shown here is derived from an EMBL/GenBank/DDBJ whole genome shotgun (WGS) entry which is preliminary data.</text>
</comment>
<evidence type="ECO:0000259" key="6">
    <source>
        <dbReference type="PROSITE" id="PS50112"/>
    </source>
</evidence>
<dbReference type="Gene3D" id="3.40.50.300">
    <property type="entry name" value="P-loop containing nucleotide triphosphate hydrolases"/>
    <property type="match status" value="1"/>
</dbReference>
<evidence type="ECO:0000256" key="2">
    <source>
        <dbReference type="ARBA" id="ARBA00012438"/>
    </source>
</evidence>
<evidence type="ECO:0000256" key="1">
    <source>
        <dbReference type="ARBA" id="ARBA00000085"/>
    </source>
</evidence>
<dbReference type="Gene3D" id="3.30.450.20">
    <property type="entry name" value="PAS domain"/>
    <property type="match status" value="1"/>
</dbReference>
<feature type="domain" description="PAC" evidence="7">
    <location>
        <begin position="1554"/>
        <end position="1604"/>
    </location>
</feature>
<dbReference type="SUPFAM" id="SSF55785">
    <property type="entry name" value="PYP-like sensor domain (PAS domain)"/>
    <property type="match status" value="1"/>
</dbReference>
<dbReference type="RefSeq" id="WP_165033673.1">
    <property type="nucleotide sequence ID" value="NZ_JAAKZF010000092.1"/>
</dbReference>
<feature type="domain" description="Protein kinase" evidence="4">
    <location>
        <begin position="1"/>
        <end position="275"/>
    </location>
</feature>
<dbReference type="InterPro" id="IPR029016">
    <property type="entry name" value="GAF-like_dom_sf"/>
</dbReference>
<dbReference type="CDD" id="cd14014">
    <property type="entry name" value="STKc_PknB_like"/>
    <property type="match status" value="1"/>
</dbReference>
<dbReference type="Gene3D" id="1.10.510.10">
    <property type="entry name" value="Transferase(Phosphotransferase) domain 1"/>
    <property type="match status" value="1"/>
</dbReference>
<evidence type="ECO:0000256" key="3">
    <source>
        <dbReference type="ARBA" id="ARBA00022553"/>
    </source>
</evidence>
<dbReference type="PROSITE" id="PS50112">
    <property type="entry name" value="PAS"/>
    <property type="match status" value="1"/>
</dbReference>
<dbReference type="SMART" id="SM00388">
    <property type="entry name" value="HisKA"/>
    <property type="match status" value="1"/>
</dbReference>
<dbReference type="Pfam" id="PF00512">
    <property type="entry name" value="HisKA"/>
    <property type="match status" value="1"/>
</dbReference>
<dbReference type="PROSITE" id="PS50113">
    <property type="entry name" value="PAC"/>
    <property type="match status" value="1"/>
</dbReference>
<dbReference type="InterPro" id="IPR053159">
    <property type="entry name" value="Hybrid_Histidine_Kinase"/>
</dbReference>
<dbReference type="GO" id="GO:0005524">
    <property type="term" value="F:ATP binding"/>
    <property type="evidence" value="ECO:0007669"/>
    <property type="project" value="InterPro"/>
</dbReference>
<dbReference type="PROSITE" id="PS00108">
    <property type="entry name" value="PROTEIN_KINASE_ST"/>
    <property type="match status" value="1"/>
</dbReference>
<dbReference type="SMART" id="SM00086">
    <property type="entry name" value="PAC"/>
    <property type="match status" value="1"/>
</dbReference>
<dbReference type="Gene3D" id="3.30.565.10">
    <property type="entry name" value="Histidine kinase-like ATPase, C-terminal domain"/>
    <property type="match status" value="1"/>
</dbReference>
<dbReference type="GO" id="GO:0006355">
    <property type="term" value="P:regulation of DNA-templated transcription"/>
    <property type="evidence" value="ECO:0007669"/>
    <property type="project" value="InterPro"/>
</dbReference>
<dbReference type="CDD" id="cd00130">
    <property type="entry name" value="PAS"/>
    <property type="match status" value="1"/>
</dbReference>